<accession>A0A1T4NSX5</accession>
<protein>
    <submittedName>
        <fullName evidence="1">Uncharacterized protein</fullName>
    </submittedName>
</protein>
<sequence>MNPLLLVTIISVCHSHTIKIFFIYFEDYQSHNLTIVFPIVNTTITAVTIRPAPNAEIPIIIPSSRASKAILVLQITIY</sequence>
<reference evidence="2" key="1">
    <citation type="submission" date="2017-02" db="EMBL/GenBank/DDBJ databases">
        <authorList>
            <person name="Varghese N."/>
            <person name="Submissions S."/>
        </authorList>
    </citation>
    <scope>NUCLEOTIDE SEQUENCE [LARGE SCALE GENOMIC DNA]</scope>
    <source>
        <strain evidence="2">ATCC 51356</strain>
    </source>
</reference>
<proteinExistence type="predicted"/>
<name>A0A1T4NSX5_9PORP</name>
<dbReference type="STRING" id="29524.SAMN02745171_01219"/>
<dbReference type="AlphaFoldDB" id="A0A1T4NSX5"/>
<gene>
    <name evidence="1" type="ORF">SAMN02745171_01219</name>
</gene>
<dbReference type="Proteomes" id="UP000190121">
    <property type="component" value="Unassembled WGS sequence"/>
</dbReference>
<dbReference type="RefSeq" id="WP_143742629.1">
    <property type="nucleotide sequence ID" value="NZ_FUXE01000012.1"/>
</dbReference>
<evidence type="ECO:0000313" key="2">
    <source>
        <dbReference type="Proteomes" id="UP000190121"/>
    </source>
</evidence>
<organism evidence="1 2">
    <name type="scientific">Porphyromonas circumdentaria</name>
    <dbReference type="NCBI Taxonomy" id="29524"/>
    <lineage>
        <taxon>Bacteria</taxon>
        <taxon>Pseudomonadati</taxon>
        <taxon>Bacteroidota</taxon>
        <taxon>Bacteroidia</taxon>
        <taxon>Bacteroidales</taxon>
        <taxon>Porphyromonadaceae</taxon>
        <taxon>Porphyromonas</taxon>
    </lineage>
</organism>
<dbReference type="EMBL" id="FUXE01000012">
    <property type="protein sequence ID" value="SJZ82371.1"/>
    <property type="molecule type" value="Genomic_DNA"/>
</dbReference>
<evidence type="ECO:0000313" key="1">
    <source>
        <dbReference type="EMBL" id="SJZ82371.1"/>
    </source>
</evidence>
<keyword evidence="2" id="KW-1185">Reference proteome</keyword>